<keyword evidence="8" id="KW-1185">Reference proteome</keyword>
<dbReference type="Proteomes" id="UP000298588">
    <property type="component" value="Chromosome"/>
</dbReference>
<protein>
    <submittedName>
        <fullName evidence="7">TetR/AcrR family transcriptional regulator</fullName>
    </submittedName>
</protein>
<keyword evidence="1" id="KW-0678">Repressor</keyword>
<dbReference type="AlphaFoldDB" id="A0A4D7QEX8"/>
<name>A0A4D7QEX8_9HYPH</name>
<dbReference type="InterPro" id="IPR041490">
    <property type="entry name" value="KstR2_TetR_C"/>
</dbReference>
<feature type="DNA-binding region" description="H-T-H motif" evidence="5">
    <location>
        <begin position="39"/>
        <end position="58"/>
    </location>
</feature>
<dbReference type="EMBL" id="CP039865">
    <property type="protein sequence ID" value="QCK85375.1"/>
    <property type="molecule type" value="Genomic_DNA"/>
</dbReference>
<sequence length="213" mass="23652">MSRWGNALPNRDEQLETKRKAIIREAARFFNRRGSHGTSLDDVAERLGVTKAALYRYVPSKQDLLYACHEEAMEIARESMDQGEASGRTGLEKIQIGMSTYLREMIGAMGVPVLILEENALTGAQAKVIIGLRDEFEKRMRRLVEEGIADGSILPLNPKIAIFMLLGAVHWVTKWYSPEGPWTAADVADALIEMATRGLAAKPSDRLSATLHD</sequence>
<accession>A0A4D7QEX8</accession>
<evidence type="ECO:0000259" key="6">
    <source>
        <dbReference type="PROSITE" id="PS50977"/>
    </source>
</evidence>
<evidence type="ECO:0000256" key="1">
    <source>
        <dbReference type="ARBA" id="ARBA00022491"/>
    </source>
</evidence>
<reference evidence="7 8" key="1">
    <citation type="submission" date="2019-04" db="EMBL/GenBank/DDBJ databases">
        <title>Phreatobacter aquaticus sp. nov.</title>
        <authorList>
            <person name="Choi A."/>
            <person name="Baek K."/>
        </authorList>
    </citation>
    <scope>NUCLEOTIDE SEQUENCE [LARGE SCALE GENOMIC DNA]</scope>
    <source>
        <strain evidence="7 8">NMCR1094</strain>
    </source>
</reference>
<dbReference type="SUPFAM" id="SSF48498">
    <property type="entry name" value="Tetracyclin repressor-like, C-terminal domain"/>
    <property type="match status" value="1"/>
</dbReference>
<dbReference type="PROSITE" id="PS01081">
    <property type="entry name" value="HTH_TETR_1"/>
    <property type="match status" value="1"/>
</dbReference>
<proteinExistence type="predicted"/>
<dbReference type="PROSITE" id="PS50977">
    <property type="entry name" value="HTH_TETR_2"/>
    <property type="match status" value="1"/>
</dbReference>
<dbReference type="SUPFAM" id="SSF46689">
    <property type="entry name" value="Homeodomain-like"/>
    <property type="match status" value="1"/>
</dbReference>
<dbReference type="InterPro" id="IPR023772">
    <property type="entry name" value="DNA-bd_HTH_TetR-type_CS"/>
</dbReference>
<keyword evidence="3 5" id="KW-0238">DNA-binding</keyword>
<dbReference type="Pfam" id="PF17932">
    <property type="entry name" value="TetR_C_24"/>
    <property type="match status" value="1"/>
</dbReference>
<dbReference type="GO" id="GO:0000976">
    <property type="term" value="F:transcription cis-regulatory region binding"/>
    <property type="evidence" value="ECO:0007669"/>
    <property type="project" value="TreeGrafter"/>
</dbReference>
<evidence type="ECO:0000256" key="5">
    <source>
        <dbReference type="PROSITE-ProRule" id="PRU00335"/>
    </source>
</evidence>
<dbReference type="PANTHER" id="PTHR30055">
    <property type="entry name" value="HTH-TYPE TRANSCRIPTIONAL REGULATOR RUTR"/>
    <property type="match status" value="1"/>
</dbReference>
<keyword evidence="2" id="KW-0805">Transcription regulation</keyword>
<evidence type="ECO:0000256" key="3">
    <source>
        <dbReference type="ARBA" id="ARBA00023125"/>
    </source>
</evidence>
<dbReference type="PRINTS" id="PR00455">
    <property type="entry name" value="HTHTETR"/>
</dbReference>
<dbReference type="InterPro" id="IPR036271">
    <property type="entry name" value="Tet_transcr_reg_TetR-rel_C_sf"/>
</dbReference>
<dbReference type="PANTHER" id="PTHR30055:SF175">
    <property type="entry name" value="HTH-TYPE TRANSCRIPTIONAL REPRESSOR KSTR2"/>
    <property type="match status" value="1"/>
</dbReference>
<evidence type="ECO:0000256" key="2">
    <source>
        <dbReference type="ARBA" id="ARBA00023015"/>
    </source>
</evidence>
<dbReference type="InterPro" id="IPR050109">
    <property type="entry name" value="HTH-type_TetR-like_transc_reg"/>
</dbReference>
<dbReference type="InterPro" id="IPR009057">
    <property type="entry name" value="Homeodomain-like_sf"/>
</dbReference>
<evidence type="ECO:0000313" key="8">
    <source>
        <dbReference type="Proteomes" id="UP000298588"/>
    </source>
</evidence>
<dbReference type="OrthoDB" id="9779746at2"/>
<keyword evidence="4" id="KW-0804">Transcription</keyword>
<feature type="domain" description="HTH tetR-type" evidence="6">
    <location>
        <begin position="16"/>
        <end position="76"/>
    </location>
</feature>
<evidence type="ECO:0000256" key="4">
    <source>
        <dbReference type="ARBA" id="ARBA00023163"/>
    </source>
</evidence>
<dbReference type="KEGG" id="paqt:E8L99_06120"/>
<dbReference type="Gene3D" id="1.10.357.10">
    <property type="entry name" value="Tetracycline Repressor, domain 2"/>
    <property type="match status" value="1"/>
</dbReference>
<dbReference type="RefSeq" id="WP_137098709.1">
    <property type="nucleotide sequence ID" value="NZ_CP039865.1"/>
</dbReference>
<dbReference type="GO" id="GO:0003700">
    <property type="term" value="F:DNA-binding transcription factor activity"/>
    <property type="evidence" value="ECO:0007669"/>
    <property type="project" value="TreeGrafter"/>
</dbReference>
<gene>
    <name evidence="7" type="ORF">E8L99_06120</name>
</gene>
<evidence type="ECO:0000313" key="7">
    <source>
        <dbReference type="EMBL" id="QCK85375.1"/>
    </source>
</evidence>
<dbReference type="InterPro" id="IPR001647">
    <property type="entry name" value="HTH_TetR"/>
</dbReference>
<dbReference type="Gene3D" id="1.10.10.60">
    <property type="entry name" value="Homeodomain-like"/>
    <property type="match status" value="1"/>
</dbReference>
<dbReference type="Pfam" id="PF00440">
    <property type="entry name" value="TetR_N"/>
    <property type="match status" value="1"/>
</dbReference>
<organism evidence="7 8">
    <name type="scientific">Phreatobacter aquaticus</name>
    <dbReference type="NCBI Taxonomy" id="2570229"/>
    <lineage>
        <taxon>Bacteria</taxon>
        <taxon>Pseudomonadati</taxon>
        <taxon>Pseudomonadota</taxon>
        <taxon>Alphaproteobacteria</taxon>
        <taxon>Hyphomicrobiales</taxon>
        <taxon>Phreatobacteraceae</taxon>
        <taxon>Phreatobacter</taxon>
    </lineage>
</organism>